<keyword evidence="2" id="KW-0812">Transmembrane</keyword>
<keyword evidence="2" id="KW-0472">Membrane</keyword>
<evidence type="ECO:0000256" key="2">
    <source>
        <dbReference type="SAM" id="Phobius"/>
    </source>
</evidence>
<evidence type="ECO:0000313" key="4">
    <source>
        <dbReference type="Proteomes" id="UP000799423"/>
    </source>
</evidence>
<name>A0A6A7AW09_9PLEO</name>
<organism evidence="3 4">
    <name type="scientific">Plenodomus tracheiphilus IPT5</name>
    <dbReference type="NCBI Taxonomy" id="1408161"/>
    <lineage>
        <taxon>Eukaryota</taxon>
        <taxon>Fungi</taxon>
        <taxon>Dikarya</taxon>
        <taxon>Ascomycota</taxon>
        <taxon>Pezizomycotina</taxon>
        <taxon>Dothideomycetes</taxon>
        <taxon>Pleosporomycetidae</taxon>
        <taxon>Pleosporales</taxon>
        <taxon>Pleosporineae</taxon>
        <taxon>Leptosphaeriaceae</taxon>
        <taxon>Plenodomus</taxon>
    </lineage>
</organism>
<protein>
    <submittedName>
        <fullName evidence="3">Uncharacterized protein</fullName>
    </submittedName>
</protein>
<dbReference type="OrthoDB" id="3692311at2759"/>
<dbReference type="AlphaFoldDB" id="A0A6A7AW09"/>
<dbReference type="EMBL" id="MU006327">
    <property type="protein sequence ID" value="KAF2847242.1"/>
    <property type="molecule type" value="Genomic_DNA"/>
</dbReference>
<feature type="region of interest" description="Disordered" evidence="1">
    <location>
        <begin position="20"/>
        <end position="49"/>
    </location>
</feature>
<evidence type="ECO:0000313" key="3">
    <source>
        <dbReference type="EMBL" id="KAF2847242.1"/>
    </source>
</evidence>
<feature type="transmembrane region" description="Helical" evidence="2">
    <location>
        <begin position="66"/>
        <end position="85"/>
    </location>
</feature>
<sequence length="672" mass="74080">MQTVSPPHRGATQYRALKPESEVTAESNSGKFPKGYRGETIAGWPKSPKTLQDTTPSYLTRMLPHVLLLLVPLAAIGLGIAVLRVNGGAESTTGNAVTQAMRVTATLWPILFAAVLGPTLKAVMLYYAQRGTKLGLLEILATSQTLVSTLRGLYTVRIISFWPILLVVVWILSPAGGQGALRALVLKDNITTLDYPLIVYPINNLSIFEASSFNSGASGGASLMSQFRASVGAVFATPDIVLLHANQSSREFEKAVQRVGGVDGALKMTQSDLWRNVRIPFLHTLPTFTAGSVDWTHVSSTIIPRYSSLIGVPIRGYPQMHTGNTSLSIQTNYQTLECGPWVASEEWRLNHNGSLVMKDSFPPNGVAGLPNIHVDIVTDEERFYVPGPLATANSWPRKRMTLALWTMRNLTLCEVGTEYVESLIDCNRAATNSELDCHVSKMRALPLADSYFENYTALDVVRNFNVLSYVPYTLASNHPLEPSVLESWLKNPALVYQGNVYSESRFWYEDIPLDVFSDRLAMVLNTYIRATINMTNTFGSDGISLEGRDDTWANSTGTWTQFTAPVYHIEWAWFLLYAVSALVLALCGFANVLLRSFVHIPDFLGSISALTRDSRFIEVPTPGSGMDGAERARLLRDKWVMVQDVNPEEEDGRIAFSDAQAGVPLQKSRNYV</sequence>
<accession>A0A6A7AW09</accession>
<keyword evidence="2" id="KW-1133">Transmembrane helix</keyword>
<feature type="transmembrane region" description="Helical" evidence="2">
    <location>
        <begin position="105"/>
        <end position="128"/>
    </location>
</feature>
<dbReference type="Proteomes" id="UP000799423">
    <property type="component" value="Unassembled WGS sequence"/>
</dbReference>
<keyword evidence="4" id="KW-1185">Reference proteome</keyword>
<feature type="transmembrane region" description="Helical" evidence="2">
    <location>
        <begin position="149"/>
        <end position="172"/>
    </location>
</feature>
<feature type="transmembrane region" description="Helical" evidence="2">
    <location>
        <begin position="571"/>
        <end position="594"/>
    </location>
</feature>
<evidence type="ECO:0000256" key="1">
    <source>
        <dbReference type="SAM" id="MobiDB-lite"/>
    </source>
</evidence>
<proteinExistence type="predicted"/>
<reference evidence="3" key="1">
    <citation type="submission" date="2020-01" db="EMBL/GenBank/DDBJ databases">
        <authorList>
            <consortium name="DOE Joint Genome Institute"/>
            <person name="Haridas S."/>
            <person name="Albert R."/>
            <person name="Binder M."/>
            <person name="Bloem J."/>
            <person name="Labutti K."/>
            <person name="Salamov A."/>
            <person name="Andreopoulos B."/>
            <person name="Baker S.E."/>
            <person name="Barry K."/>
            <person name="Bills G."/>
            <person name="Bluhm B.H."/>
            <person name="Cannon C."/>
            <person name="Castanera R."/>
            <person name="Culley D.E."/>
            <person name="Daum C."/>
            <person name="Ezra D."/>
            <person name="Gonzalez J.B."/>
            <person name="Henrissat B."/>
            <person name="Kuo A."/>
            <person name="Liang C."/>
            <person name="Lipzen A."/>
            <person name="Lutzoni F."/>
            <person name="Magnuson J."/>
            <person name="Mondo S."/>
            <person name="Nolan M."/>
            <person name="Ohm R."/>
            <person name="Pangilinan J."/>
            <person name="Park H.-J."/>
            <person name="Ramirez L."/>
            <person name="Alfaro M."/>
            <person name="Sun H."/>
            <person name="Tritt A."/>
            <person name="Yoshinaga Y."/>
            <person name="Zwiers L.-H."/>
            <person name="Turgeon B.G."/>
            <person name="Goodwin S.B."/>
            <person name="Spatafora J.W."/>
            <person name="Crous P.W."/>
            <person name="Grigoriev I.V."/>
        </authorList>
    </citation>
    <scope>NUCLEOTIDE SEQUENCE</scope>
    <source>
        <strain evidence="3">IPT5</strain>
    </source>
</reference>
<gene>
    <name evidence="3" type="ORF">T440DRAFT_456651</name>
</gene>